<evidence type="ECO:0000313" key="3">
    <source>
        <dbReference type="Proteomes" id="UP000823388"/>
    </source>
</evidence>
<feature type="compositionally biased region" description="Basic and acidic residues" evidence="1">
    <location>
        <begin position="1"/>
        <end position="14"/>
    </location>
</feature>
<accession>A0A8T0MM08</accession>
<evidence type="ECO:0000313" key="2">
    <source>
        <dbReference type="EMBL" id="KAG2538187.1"/>
    </source>
</evidence>
<protein>
    <submittedName>
        <fullName evidence="2">Uncharacterized protein</fullName>
    </submittedName>
</protein>
<feature type="compositionally biased region" description="Basic and acidic residues" evidence="1">
    <location>
        <begin position="214"/>
        <end position="229"/>
    </location>
</feature>
<sequence>MGGGRKGIERHHDLPTGGSGALPEVAAVLANAALIGEAAPPPRLDALVCRRPTTSSLASSSSEPAPAEVEEVVGLGPRIANAFVPRRKPPMPPRPAPTGGEEGSSPAPLADVPAMAPPPLLRVRDPPAPRRCSRRAASPRRRPTPAHHRVELPWKVLETETAEIHFWKGAGGEGEVCPDEEGVGVRVVGRFGRGLLGWTVARSHSSATGRHIAFSKEEREGSTQREKPYKATWAS</sequence>
<gene>
    <name evidence="2" type="ORF">PVAP13_9NG313028</name>
</gene>
<keyword evidence="3" id="KW-1185">Reference proteome</keyword>
<feature type="region of interest" description="Disordered" evidence="1">
    <location>
        <begin position="83"/>
        <end position="148"/>
    </location>
</feature>
<feature type="region of interest" description="Disordered" evidence="1">
    <location>
        <begin position="1"/>
        <end position="21"/>
    </location>
</feature>
<name>A0A8T0MM08_PANVG</name>
<comment type="caution">
    <text evidence="2">The sequence shown here is derived from an EMBL/GenBank/DDBJ whole genome shotgun (WGS) entry which is preliminary data.</text>
</comment>
<reference evidence="2" key="1">
    <citation type="submission" date="2020-05" db="EMBL/GenBank/DDBJ databases">
        <title>WGS assembly of Panicum virgatum.</title>
        <authorList>
            <person name="Lovell J.T."/>
            <person name="Jenkins J."/>
            <person name="Shu S."/>
            <person name="Juenger T.E."/>
            <person name="Schmutz J."/>
        </authorList>
    </citation>
    <scope>NUCLEOTIDE SEQUENCE</scope>
    <source>
        <strain evidence="2">AP13</strain>
    </source>
</reference>
<feature type="region of interest" description="Disordered" evidence="1">
    <location>
        <begin position="207"/>
        <end position="235"/>
    </location>
</feature>
<dbReference type="Proteomes" id="UP000823388">
    <property type="component" value="Chromosome 9N"/>
</dbReference>
<proteinExistence type="predicted"/>
<dbReference type="EMBL" id="CM029054">
    <property type="protein sequence ID" value="KAG2538187.1"/>
    <property type="molecule type" value="Genomic_DNA"/>
</dbReference>
<evidence type="ECO:0000256" key="1">
    <source>
        <dbReference type="SAM" id="MobiDB-lite"/>
    </source>
</evidence>
<feature type="compositionally biased region" description="Basic residues" evidence="1">
    <location>
        <begin position="131"/>
        <end position="147"/>
    </location>
</feature>
<dbReference type="AlphaFoldDB" id="A0A8T0MM08"/>
<organism evidence="2 3">
    <name type="scientific">Panicum virgatum</name>
    <name type="common">Blackwell switchgrass</name>
    <dbReference type="NCBI Taxonomy" id="38727"/>
    <lineage>
        <taxon>Eukaryota</taxon>
        <taxon>Viridiplantae</taxon>
        <taxon>Streptophyta</taxon>
        <taxon>Embryophyta</taxon>
        <taxon>Tracheophyta</taxon>
        <taxon>Spermatophyta</taxon>
        <taxon>Magnoliopsida</taxon>
        <taxon>Liliopsida</taxon>
        <taxon>Poales</taxon>
        <taxon>Poaceae</taxon>
        <taxon>PACMAD clade</taxon>
        <taxon>Panicoideae</taxon>
        <taxon>Panicodae</taxon>
        <taxon>Paniceae</taxon>
        <taxon>Panicinae</taxon>
        <taxon>Panicum</taxon>
        <taxon>Panicum sect. Hiantes</taxon>
    </lineage>
</organism>